<gene>
    <name evidence="3" type="ORF">BA92_00300</name>
    <name evidence="2" type="ORF">IE90_05475</name>
</gene>
<dbReference type="EMBL" id="JPIU01000014">
    <property type="protein sequence ID" value="KIO47494.1"/>
    <property type="molecule type" value="Genomic_DNA"/>
</dbReference>
<dbReference type="EMBL" id="JPIT01000016">
    <property type="protein sequence ID" value="KIO46246.1"/>
    <property type="molecule type" value="Genomic_DNA"/>
</dbReference>
<dbReference type="AlphaFoldDB" id="A0A0C3RLD8"/>
<reference evidence="3 5" key="1">
    <citation type="submission" date="2014-07" db="EMBL/GenBank/DDBJ databases">
        <title>Porphyromonadaceae bacterium OUH 308042 = ATCC BAA-2681 = DSM 28342 draft genome.</title>
        <authorList>
            <person name="Sydenham T.V."/>
            <person name="Hasman H."/>
            <person name="Justensen U.S."/>
        </authorList>
    </citation>
    <scope>NUCLEOTIDE SEQUENCE [LARGE SCALE GENOMIC DNA]</scope>
    <source>
        <strain evidence="3 5">OUH 308042</strain>
    </source>
</reference>
<reference evidence="2 4" key="2">
    <citation type="submission" date="2014-07" db="EMBL/GenBank/DDBJ databases">
        <title>Porphyromonadaceae bacterium OUH 334697 = ATCC BAA-2682 = DSM 28341 draft genome.</title>
        <authorList>
            <person name="Sydenham T.V."/>
            <person name="Hasman H."/>
            <person name="Justesen U.S."/>
        </authorList>
    </citation>
    <scope>NUCLEOTIDE SEQUENCE [LARGE SCALE GENOMIC DNA]</scope>
    <source>
        <strain evidence="2 4">OUH 334697</strain>
    </source>
</reference>
<dbReference type="Proteomes" id="UP000031980">
    <property type="component" value="Unassembled WGS sequence"/>
</dbReference>
<feature type="transmembrane region" description="Helical" evidence="1">
    <location>
        <begin position="7"/>
        <end position="25"/>
    </location>
</feature>
<sequence>MEFLKKVVYILNLCLYVFFALFFIFTKQWLFGGIILVSSGVFVIGYKLSESMMVSRRDRYRNSEWGLFLKKIVWANNGALMTFALLVIVVVWLGNEQIAGLFIGE</sequence>
<comment type="caution">
    <text evidence="3">The sequence shown here is derived from an EMBL/GenBank/DDBJ whole genome shotgun (WGS) entry which is preliminary data.</text>
</comment>
<proteinExistence type="predicted"/>
<evidence type="ECO:0000313" key="4">
    <source>
        <dbReference type="Proteomes" id="UP000031937"/>
    </source>
</evidence>
<keyword evidence="1" id="KW-1133">Transmembrane helix</keyword>
<name>A0A0C3RLD8_9PORP</name>
<evidence type="ECO:0000313" key="3">
    <source>
        <dbReference type="EMBL" id="KIO47494.1"/>
    </source>
</evidence>
<evidence type="ECO:0000313" key="5">
    <source>
        <dbReference type="Proteomes" id="UP000031980"/>
    </source>
</evidence>
<protein>
    <submittedName>
        <fullName evidence="3">Uncharacterized protein</fullName>
    </submittedName>
</protein>
<dbReference type="RefSeq" id="WP_041502857.1">
    <property type="nucleotide sequence ID" value="NZ_JPIT01000016.1"/>
</dbReference>
<evidence type="ECO:0000313" key="2">
    <source>
        <dbReference type="EMBL" id="KIO46246.1"/>
    </source>
</evidence>
<organism evidence="3 5">
    <name type="scientific">Sanguibacteroides justesenii</name>
    <dbReference type="NCBI Taxonomy" id="1547597"/>
    <lineage>
        <taxon>Bacteria</taxon>
        <taxon>Pseudomonadati</taxon>
        <taxon>Bacteroidota</taxon>
        <taxon>Bacteroidia</taxon>
        <taxon>Bacteroidales</taxon>
        <taxon>Porphyromonadaceae</taxon>
        <taxon>Sanguibacteroides</taxon>
    </lineage>
</organism>
<feature type="transmembrane region" description="Helical" evidence="1">
    <location>
        <begin position="68"/>
        <end position="93"/>
    </location>
</feature>
<accession>A0A0C3RLD8</accession>
<evidence type="ECO:0000256" key="1">
    <source>
        <dbReference type="SAM" id="Phobius"/>
    </source>
</evidence>
<keyword evidence="5" id="KW-1185">Reference proteome</keyword>
<keyword evidence="1" id="KW-0812">Transmembrane</keyword>
<feature type="transmembrane region" description="Helical" evidence="1">
    <location>
        <begin position="31"/>
        <end position="48"/>
    </location>
</feature>
<keyword evidence="1" id="KW-0472">Membrane</keyword>
<dbReference type="Proteomes" id="UP000031937">
    <property type="component" value="Unassembled WGS sequence"/>
</dbReference>